<protein>
    <submittedName>
        <fullName evidence="3">Flp pilus assembly complex ATPase component TadA</fullName>
    </submittedName>
</protein>
<dbReference type="PANTHER" id="PTHR30486:SF6">
    <property type="entry name" value="TYPE IV PILUS RETRACTATION ATPASE PILT"/>
    <property type="match status" value="1"/>
</dbReference>
<dbReference type="EMBL" id="DXCH01000195">
    <property type="protein sequence ID" value="HIZ07669.1"/>
    <property type="molecule type" value="Genomic_DNA"/>
</dbReference>
<name>A0A9D2D378_9FIRM</name>
<dbReference type="InterPro" id="IPR050921">
    <property type="entry name" value="T4SS_GSP_E_ATPase"/>
</dbReference>
<dbReference type="GO" id="GO:0016887">
    <property type="term" value="F:ATP hydrolysis activity"/>
    <property type="evidence" value="ECO:0007669"/>
    <property type="project" value="InterPro"/>
</dbReference>
<gene>
    <name evidence="3" type="primary">tadA</name>
    <name evidence="3" type="ORF">IAA08_07025</name>
</gene>
<comment type="caution">
    <text evidence="3">The sequence shown here is derived from an EMBL/GenBank/DDBJ whole genome shotgun (WGS) entry which is preliminary data.</text>
</comment>
<dbReference type="Gene3D" id="3.40.50.300">
    <property type="entry name" value="P-loop containing nucleotide triphosphate hydrolases"/>
    <property type="match status" value="1"/>
</dbReference>
<dbReference type="Gene3D" id="3.30.450.380">
    <property type="match status" value="1"/>
</dbReference>
<dbReference type="PANTHER" id="PTHR30486">
    <property type="entry name" value="TWITCHING MOTILITY PROTEIN PILT"/>
    <property type="match status" value="1"/>
</dbReference>
<organism evidence="3 4">
    <name type="scientific">Candidatus Eubacterium avistercoris</name>
    <dbReference type="NCBI Taxonomy" id="2838567"/>
    <lineage>
        <taxon>Bacteria</taxon>
        <taxon>Bacillati</taxon>
        <taxon>Bacillota</taxon>
        <taxon>Clostridia</taxon>
        <taxon>Eubacteriales</taxon>
        <taxon>Eubacteriaceae</taxon>
        <taxon>Eubacterium</taxon>
    </lineage>
</organism>
<proteinExistence type="inferred from homology"/>
<reference evidence="3" key="1">
    <citation type="journal article" date="2021" name="PeerJ">
        <title>Extensive microbial diversity within the chicken gut microbiome revealed by metagenomics and culture.</title>
        <authorList>
            <person name="Gilroy R."/>
            <person name="Ravi A."/>
            <person name="Getino M."/>
            <person name="Pursley I."/>
            <person name="Horton D.L."/>
            <person name="Alikhan N.F."/>
            <person name="Baker D."/>
            <person name="Gharbi K."/>
            <person name="Hall N."/>
            <person name="Watson M."/>
            <person name="Adriaenssens E.M."/>
            <person name="Foster-Nyarko E."/>
            <person name="Jarju S."/>
            <person name="Secka A."/>
            <person name="Antonio M."/>
            <person name="Oren A."/>
            <person name="Chaudhuri R.R."/>
            <person name="La Ragione R."/>
            <person name="Hildebrand F."/>
            <person name="Pallen M.J."/>
        </authorList>
    </citation>
    <scope>NUCLEOTIDE SEQUENCE</scope>
    <source>
        <strain evidence="3">CHK192-9172</strain>
    </source>
</reference>
<dbReference type="Proteomes" id="UP000824024">
    <property type="component" value="Unassembled WGS sequence"/>
</dbReference>
<dbReference type="InterPro" id="IPR001482">
    <property type="entry name" value="T2SS/T4SS_dom"/>
</dbReference>
<accession>A0A9D2D378</accession>
<dbReference type="InterPro" id="IPR027417">
    <property type="entry name" value="P-loop_NTPase"/>
</dbReference>
<evidence type="ECO:0000259" key="2">
    <source>
        <dbReference type="Pfam" id="PF00437"/>
    </source>
</evidence>
<reference evidence="3" key="2">
    <citation type="submission" date="2021-04" db="EMBL/GenBank/DDBJ databases">
        <authorList>
            <person name="Gilroy R."/>
        </authorList>
    </citation>
    <scope>NUCLEOTIDE SEQUENCE</scope>
    <source>
        <strain evidence="3">CHK192-9172</strain>
    </source>
</reference>
<comment type="similarity">
    <text evidence="1">Belongs to the GSP E family.</text>
</comment>
<dbReference type="SUPFAM" id="SSF52540">
    <property type="entry name" value="P-loop containing nucleoside triphosphate hydrolases"/>
    <property type="match status" value="1"/>
</dbReference>
<feature type="domain" description="Bacterial type II secretion system protein E" evidence="2">
    <location>
        <begin position="161"/>
        <end position="323"/>
    </location>
</feature>
<evidence type="ECO:0000256" key="1">
    <source>
        <dbReference type="ARBA" id="ARBA00006611"/>
    </source>
</evidence>
<sequence length="405" mass="46468">MTDIRNAVRNITEYYATQEASTINKMYRGQISKADFLEHVRRYIIHVLRAEERYIPLIMEEFSKYIWGYRTIADLIADPSVSDIRIMSHDNIRVKRNGRREGTDVCFDSPEDLKYFADYCATKCAHSLSVVNAVASWTDRNGDPDFILRFNVSTPFVNSTQTPYIHIRKIPKTKTSVSQLIRKGFMSASMAVYLKEKAASDGGMIWCGKGGSGKTTGMNALLDEIPSDKSCLVIQENEELFSHVHPEMMFQHIVSNQGDGKISYQLEDLARNGLLMDLDYFVIGEIKGKEALYFLNASYTGHRCWASLHAMSSKEAMIKLADYAKYASSYTREQVLEMFQDIRTIIFMKDFHISEITEILGFDQKEKNLIYRTVYDEKAGIDLLPAALEKESERGERRRPEQCFN</sequence>
<dbReference type="AlphaFoldDB" id="A0A9D2D378"/>
<dbReference type="Pfam" id="PF00437">
    <property type="entry name" value="T2SSE"/>
    <property type="match status" value="1"/>
</dbReference>
<evidence type="ECO:0000313" key="4">
    <source>
        <dbReference type="Proteomes" id="UP000824024"/>
    </source>
</evidence>
<evidence type="ECO:0000313" key="3">
    <source>
        <dbReference type="EMBL" id="HIZ07669.1"/>
    </source>
</evidence>